<evidence type="ECO:0000256" key="4">
    <source>
        <dbReference type="RuleBase" id="RU369009"/>
    </source>
</evidence>
<dbReference type="EC" id="2.3.2.26" evidence="4"/>
<keyword evidence="2 4" id="KW-0808">Transferase</keyword>
<name>A0ABR4QFW7_9CEST</name>
<organism evidence="6 7">
    <name type="scientific">Taenia crassiceps</name>
    <dbReference type="NCBI Taxonomy" id="6207"/>
    <lineage>
        <taxon>Eukaryota</taxon>
        <taxon>Metazoa</taxon>
        <taxon>Spiralia</taxon>
        <taxon>Lophotrochozoa</taxon>
        <taxon>Platyhelminthes</taxon>
        <taxon>Cestoda</taxon>
        <taxon>Eucestoda</taxon>
        <taxon>Cyclophyllidea</taxon>
        <taxon>Taeniidae</taxon>
        <taxon>Taenia</taxon>
    </lineage>
</organism>
<feature type="region of interest" description="Disordered" evidence="5">
    <location>
        <begin position="907"/>
        <end position="935"/>
    </location>
</feature>
<dbReference type="SMART" id="SM00248">
    <property type="entry name" value="ANK"/>
    <property type="match status" value="3"/>
</dbReference>
<sequence length="1498" mass="166907">MLALLPLGPLVRCQVMEVDVPSLISWLLSGDRELQLTSLEYLCNALLFANDRGFVDKLDTAAIINALLLLFSEDNAPDDVLELNARTLQYLLEMLDVSALQNIKIKHYKVLCMRLDISDLSSSAGSELAQRIIKLLDFITSMESEKPYLGGTLSSVLRFVRWHSEEVHADVVQSSMNIVHELCRRCEPGDENIREWMESLSDLLSHNNYEVVVKKALQSLGCIFERFSSSGQDLSSIATNELITRLSHHLYKACGIFPDIRVLGLPLFYYPSFLEFAASYSPRQETTSLDDSDPEAFALEGKPDLVLASSLTDVLLTLFYCSSDATRHLLSRENYLAFSLISLLRNCKGDGMLTSVFRLLQVIVLKLGHETPASSDVRLGAGDGAALEETNSAETGDFTHTLTSFCSFRAAVEAIKSDDNELLKRLLSDGLDLKYTDNHGQSLLDWAVFCGSPQMVETICSQPGIELTLDLTSALSYAATFGRKKVCQILLRHGADPNVTNKDGLRPIDKVKAAESSGCREVIELLEGYMSREKEGASVPPQRKNSQMLPIYRSEKGGSAEKQLFILATEICSGLVDVFAQTQSESVKYQAVLILLQLVSRLSSQSLQILNTYPFGISLSFRLSQMIFMALAEEAEKTVHCVFQLCHQLLTKSRSIYLPLMHRAGIIPLIRSIDSVMQLPHFRFSSENDYGGYYYPMRETSNEVEGEGSDGSTDSTVDFIPHENGSENGRTDSEFSETEDIVAEDSQGQIGEEQPNEAPAVTGTPRSPEADLKNLSSSVALTESEIGSEDEPYPLSSACSDEWQGWNIVIFGNFLFIYNEGAIVLFDINREDNTLCGLYLTSSRNESLVEFRGEMEFNDQSVGGLRYQMLYLTRQLMNSRDFYLSNGSIQQWPRFYVEDPATQMKRSQSMNMKRSCSQQHHRRRATSASSRSNLQVPGKEFEEYTRVRTDQWKMSKQPSVVRAGNLLLDIVRTESELPLLRIRPKGVSDDAFLFSTRPNQGFFKLRACSHVASFSHEIINPLSEAKVPTPTMIGMDGRIWLVNSSSGRILMNLFAEDSKDNSPAPVDEKQLNRFKMHYLASRLLSHDLAPKTSPYSEKPLPSAPPTCLRAWTQTLDESISSVNTINTLSEIAATIGNAPYRTSKEAVLADLNGCFTRLVAIFSTGEEAVTPYELSSSGLVSSLLLCLSSSSCIHWSGVVNSDNFHHHMDFLLQRRQTFLHIFEGNVGLSVLIRCLLNVLDQTERLPIHVFDEISYPTSSDQLKHDVTACVEALSSASLSTVETAEVLPSRPPRSCPHNSSNCFDFAYSCRPTREEYSQVLPLGLIAPPLPSALDYHQHLTGGGVRGLVDRQLLLLLGAWFPGLNTRLCTGTVGTPQVQDAFTLIVKRRLTATREIRVGSGKGRPIFLSHGFPRGRPCFMPSSIEHCLRGVTLVKEWYQCPRKSMRFLREFWRKPHHAISLTPEVLTSALRTSDVACFRMGLFEWMGTYGGTTSSATDP</sequence>
<protein>
    <recommendedName>
        <fullName evidence="4">E3 ubiquitin-protein ligase</fullName>
        <ecNumber evidence="4">2.3.2.26</ecNumber>
    </recommendedName>
</protein>
<accession>A0ABR4QFW7</accession>
<dbReference type="EMBL" id="JAKROA010000003">
    <property type="protein sequence ID" value="KAL5108442.1"/>
    <property type="molecule type" value="Genomic_DNA"/>
</dbReference>
<comment type="caution">
    <text evidence="6">The sequence shown here is derived from an EMBL/GenBank/DDBJ whole genome shotgun (WGS) entry which is preliminary data.</text>
</comment>
<dbReference type="InterPro" id="IPR002110">
    <property type="entry name" value="Ankyrin_rpt"/>
</dbReference>
<dbReference type="InterPro" id="IPR036770">
    <property type="entry name" value="Ankyrin_rpt-contain_sf"/>
</dbReference>
<comment type="similarity">
    <text evidence="4">Belongs to the UPL family. K-HECT subfamily.</text>
</comment>
<comment type="catalytic activity">
    <reaction evidence="1 4">
        <text>S-ubiquitinyl-[E2 ubiquitin-conjugating enzyme]-L-cysteine + [acceptor protein]-L-lysine = [E2 ubiquitin-conjugating enzyme]-L-cysteine + N(6)-ubiquitinyl-[acceptor protein]-L-lysine.</text>
        <dbReference type="EC" id="2.3.2.26"/>
    </reaction>
</comment>
<feature type="compositionally biased region" description="Polar residues" evidence="5">
    <location>
        <begin position="907"/>
        <end position="918"/>
    </location>
</feature>
<feature type="compositionally biased region" description="Acidic residues" evidence="5">
    <location>
        <begin position="734"/>
        <end position="743"/>
    </location>
</feature>
<dbReference type="Gene3D" id="1.25.40.20">
    <property type="entry name" value="Ankyrin repeat-containing domain"/>
    <property type="match status" value="1"/>
</dbReference>
<evidence type="ECO:0000313" key="6">
    <source>
        <dbReference type="EMBL" id="KAL5108442.1"/>
    </source>
</evidence>
<comment type="function">
    <text evidence="4">E3 ubiquitin-protein ligase which accepts ubiquitin from an E2 ubiquitin-conjugating enzyme in the form of a thioester and then directly transfers the ubiquitin to targeted substrates.</text>
</comment>
<dbReference type="Gene3D" id="1.25.10.10">
    <property type="entry name" value="Leucine-rich Repeat Variant"/>
    <property type="match status" value="1"/>
</dbReference>
<keyword evidence="3" id="KW-0040">ANK repeat</keyword>
<feature type="region of interest" description="Disordered" evidence="5">
    <location>
        <begin position="702"/>
        <end position="771"/>
    </location>
</feature>
<evidence type="ECO:0000256" key="5">
    <source>
        <dbReference type="SAM" id="MobiDB-lite"/>
    </source>
</evidence>
<dbReference type="InterPro" id="IPR011989">
    <property type="entry name" value="ARM-like"/>
</dbReference>
<dbReference type="Pfam" id="PF12796">
    <property type="entry name" value="Ank_2"/>
    <property type="match status" value="1"/>
</dbReference>
<dbReference type="InterPro" id="IPR016024">
    <property type="entry name" value="ARM-type_fold"/>
</dbReference>
<feature type="compositionally biased region" description="Basic and acidic residues" evidence="5">
    <location>
        <begin position="720"/>
        <end position="733"/>
    </location>
</feature>
<evidence type="ECO:0000313" key="7">
    <source>
        <dbReference type="Proteomes" id="UP001651158"/>
    </source>
</evidence>
<keyword evidence="7" id="KW-1185">Reference proteome</keyword>
<dbReference type="Proteomes" id="UP001651158">
    <property type="component" value="Unassembled WGS sequence"/>
</dbReference>
<dbReference type="PANTHER" id="PTHR45670">
    <property type="entry name" value="E3 UBIQUITIN-PROTEIN LIGASE TRIP12"/>
    <property type="match status" value="1"/>
</dbReference>
<dbReference type="PROSITE" id="PS50088">
    <property type="entry name" value="ANK_REPEAT"/>
    <property type="match status" value="1"/>
</dbReference>
<dbReference type="InterPro" id="IPR045322">
    <property type="entry name" value="HECTD1/TRIP12-like"/>
</dbReference>
<reference evidence="6 7" key="1">
    <citation type="journal article" date="2022" name="Front. Cell. Infect. Microbiol.">
        <title>The Genomes of Two Strains of Taenia crassiceps the Animal Model for the Study of Human Cysticercosis.</title>
        <authorList>
            <person name="Bobes R.J."/>
            <person name="Estrada K."/>
            <person name="Rios-Valencia D.G."/>
            <person name="Calderon-Gallegos A."/>
            <person name="de la Torre P."/>
            <person name="Carrero J.C."/>
            <person name="Sanchez-Flores A."/>
            <person name="Laclette J.P."/>
        </authorList>
    </citation>
    <scope>NUCLEOTIDE SEQUENCE [LARGE SCALE GENOMIC DNA]</scope>
    <source>
        <strain evidence="6">WFUcys</strain>
    </source>
</reference>
<dbReference type="SUPFAM" id="SSF48371">
    <property type="entry name" value="ARM repeat"/>
    <property type="match status" value="1"/>
</dbReference>
<proteinExistence type="inferred from homology"/>
<dbReference type="PANTHER" id="PTHR45670:SF1">
    <property type="entry name" value="E3 UBIQUITIN-PROTEIN LIGASE HECTD1"/>
    <property type="match status" value="1"/>
</dbReference>
<evidence type="ECO:0000256" key="1">
    <source>
        <dbReference type="ARBA" id="ARBA00000885"/>
    </source>
</evidence>
<comment type="pathway">
    <text evidence="4">Protein modification; protein ubiquitination.</text>
</comment>
<dbReference type="PROSITE" id="PS50297">
    <property type="entry name" value="ANK_REP_REGION"/>
    <property type="match status" value="1"/>
</dbReference>
<evidence type="ECO:0000256" key="2">
    <source>
        <dbReference type="ARBA" id="ARBA00022679"/>
    </source>
</evidence>
<gene>
    <name evidence="6" type="ORF">TcWFU_001104</name>
</gene>
<keyword evidence="4" id="KW-0833">Ubl conjugation pathway</keyword>
<evidence type="ECO:0000256" key="3">
    <source>
        <dbReference type="PROSITE-ProRule" id="PRU00023"/>
    </source>
</evidence>
<feature type="repeat" description="ANK" evidence="3">
    <location>
        <begin position="470"/>
        <end position="502"/>
    </location>
</feature>
<dbReference type="SUPFAM" id="SSF48403">
    <property type="entry name" value="Ankyrin repeat"/>
    <property type="match status" value="1"/>
</dbReference>